<keyword evidence="7" id="KW-0732">Signal</keyword>
<evidence type="ECO:0000256" key="4">
    <source>
        <dbReference type="ARBA" id="ARBA00022982"/>
    </source>
</evidence>
<dbReference type="GO" id="GO:0046872">
    <property type="term" value="F:metal ion binding"/>
    <property type="evidence" value="ECO:0007669"/>
    <property type="project" value="UniProtKB-KW"/>
</dbReference>
<keyword evidence="4" id="KW-0249">Electron transport</keyword>
<keyword evidence="3 6" id="KW-0479">Metal-binding</keyword>
<dbReference type="RefSeq" id="WP_073275711.1">
    <property type="nucleotide sequence ID" value="NZ_FQVA01000003.1"/>
</dbReference>
<dbReference type="AlphaFoldDB" id="A0A1M5DZF0"/>
<accession>A0A1M5DZF0</accession>
<dbReference type="InterPro" id="IPR036909">
    <property type="entry name" value="Cyt_c-like_dom_sf"/>
</dbReference>
<organism evidence="9 10">
    <name type="scientific">Microbulbifer donghaiensis</name>
    <dbReference type="NCBI Taxonomy" id="494016"/>
    <lineage>
        <taxon>Bacteria</taxon>
        <taxon>Pseudomonadati</taxon>
        <taxon>Pseudomonadota</taxon>
        <taxon>Gammaproteobacteria</taxon>
        <taxon>Cellvibrionales</taxon>
        <taxon>Microbulbiferaceae</taxon>
        <taxon>Microbulbifer</taxon>
    </lineage>
</organism>
<keyword evidence="5 6" id="KW-0408">Iron</keyword>
<dbReference type="PROSITE" id="PS51007">
    <property type="entry name" value="CYTC"/>
    <property type="match status" value="1"/>
</dbReference>
<dbReference type="Pfam" id="PF00034">
    <property type="entry name" value="Cytochrom_C"/>
    <property type="match status" value="1"/>
</dbReference>
<evidence type="ECO:0000256" key="3">
    <source>
        <dbReference type="ARBA" id="ARBA00022723"/>
    </source>
</evidence>
<dbReference type="PANTHER" id="PTHR33751">
    <property type="entry name" value="CBB3-TYPE CYTOCHROME C OXIDASE SUBUNIT FIXP"/>
    <property type="match status" value="1"/>
</dbReference>
<evidence type="ECO:0000256" key="2">
    <source>
        <dbReference type="ARBA" id="ARBA00022617"/>
    </source>
</evidence>
<dbReference type="SUPFAM" id="SSF46626">
    <property type="entry name" value="Cytochrome c"/>
    <property type="match status" value="1"/>
</dbReference>
<feature type="chain" id="PRO_5012183452" evidence="7">
    <location>
        <begin position="19"/>
        <end position="98"/>
    </location>
</feature>
<name>A0A1M5DZF0_9GAMM</name>
<evidence type="ECO:0000259" key="8">
    <source>
        <dbReference type="PROSITE" id="PS51007"/>
    </source>
</evidence>
<dbReference type="GO" id="GO:0009055">
    <property type="term" value="F:electron transfer activity"/>
    <property type="evidence" value="ECO:0007669"/>
    <property type="project" value="InterPro"/>
</dbReference>
<keyword evidence="1" id="KW-0813">Transport</keyword>
<evidence type="ECO:0000256" key="6">
    <source>
        <dbReference type="PROSITE-ProRule" id="PRU00433"/>
    </source>
</evidence>
<gene>
    <name evidence="9" type="ORF">SAMN04487965_2540</name>
</gene>
<keyword evidence="2 6" id="KW-0349">Heme</keyword>
<dbReference type="Gene3D" id="1.10.760.10">
    <property type="entry name" value="Cytochrome c-like domain"/>
    <property type="match status" value="1"/>
</dbReference>
<dbReference type="InterPro" id="IPR009056">
    <property type="entry name" value="Cyt_c-like_dom"/>
</dbReference>
<dbReference type="STRING" id="494016.SAMN04487965_2540"/>
<dbReference type="Proteomes" id="UP000184170">
    <property type="component" value="Unassembled WGS sequence"/>
</dbReference>
<sequence length="98" mass="10332">MRRSIALIALLASTAVFAAGDPAAGKGKATLCASCHGADGISPNDLWPNLAGQKEAYLVKQMKAFRDGTRNDPMMAPMAKNLSDEDIADLSAYYASLK</sequence>
<dbReference type="OrthoDB" id="9796421at2"/>
<reference evidence="10" key="1">
    <citation type="submission" date="2016-11" db="EMBL/GenBank/DDBJ databases">
        <authorList>
            <person name="Varghese N."/>
            <person name="Submissions S."/>
        </authorList>
    </citation>
    <scope>NUCLEOTIDE SEQUENCE [LARGE SCALE GENOMIC DNA]</scope>
    <source>
        <strain evidence="10">CGMCC 1.7063</strain>
    </source>
</reference>
<evidence type="ECO:0000256" key="5">
    <source>
        <dbReference type="ARBA" id="ARBA00023004"/>
    </source>
</evidence>
<dbReference type="GO" id="GO:0020037">
    <property type="term" value="F:heme binding"/>
    <property type="evidence" value="ECO:0007669"/>
    <property type="project" value="InterPro"/>
</dbReference>
<evidence type="ECO:0000313" key="9">
    <source>
        <dbReference type="EMBL" id="SHF72244.1"/>
    </source>
</evidence>
<proteinExistence type="predicted"/>
<keyword evidence="10" id="KW-1185">Reference proteome</keyword>
<protein>
    <submittedName>
        <fullName evidence="9">Cytochrome c553</fullName>
    </submittedName>
</protein>
<dbReference type="PANTHER" id="PTHR33751:SF9">
    <property type="entry name" value="CYTOCHROME C4"/>
    <property type="match status" value="1"/>
</dbReference>
<dbReference type="EMBL" id="FQVA01000003">
    <property type="protein sequence ID" value="SHF72244.1"/>
    <property type="molecule type" value="Genomic_DNA"/>
</dbReference>
<feature type="signal peptide" evidence="7">
    <location>
        <begin position="1"/>
        <end position="18"/>
    </location>
</feature>
<evidence type="ECO:0000313" key="10">
    <source>
        <dbReference type="Proteomes" id="UP000184170"/>
    </source>
</evidence>
<evidence type="ECO:0000256" key="1">
    <source>
        <dbReference type="ARBA" id="ARBA00022448"/>
    </source>
</evidence>
<feature type="domain" description="Cytochrome c" evidence="8">
    <location>
        <begin position="20"/>
        <end position="98"/>
    </location>
</feature>
<evidence type="ECO:0000256" key="7">
    <source>
        <dbReference type="SAM" id="SignalP"/>
    </source>
</evidence>
<dbReference type="InterPro" id="IPR050597">
    <property type="entry name" value="Cytochrome_c_Oxidase_Subunit"/>
</dbReference>